<comment type="caution">
    <text evidence="3">The sequence shown here is derived from an EMBL/GenBank/DDBJ whole genome shotgun (WGS) entry which is preliminary data.</text>
</comment>
<dbReference type="AlphaFoldDB" id="A0A5S5CYG7"/>
<evidence type="ECO:0000313" key="4">
    <source>
        <dbReference type="Proteomes" id="UP000325105"/>
    </source>
</evidence>
<dbReference type="RefSeq" id="WP_148910140.1">
    <property type="nucleotide sequence ID" value="NZ_VNHX01000029.1"/>
</dbReference>
<evidence type="ECO:0000256" key="1">
    <source>
        <dbReference type="ARBA" id="ARBA00022729"/>
    </source>
</evidence>
<proteinExistence type="predicted"/>
<dbReference type="Pfam" id="PF13205">
    <property type="entry name" value="Big_5"/>
    <property type="match status" value="1"/>
</dbReference>
<dbReference type="Proteomes" id="UP000325105">
    <property type="component" value="Unassembled WGS sequence"/>
</dbReference>
<dbReference type="OrthoDB" id="9809989at2"/>
<reference evidence="3 4" key="1">
    <citation type="submission" date="2019-07" db="EMBL/GenBank/DDBJ databases">
        <title>Genomic Encyclopedia of Archaeal and Bacterial Type Strains, Phase II (KMG-II): from individual species to whole genera.</title>
        <authorList>
            <person name="Goeker M."/>
        </authorList>
    </citation>
    <scope>NUCLEOTIDE SEQUENCE [LARGE SCALE GENOMIC DNA]</scope>
    <source>
        <strain evidence="3 4">DSM 18850</strain>
    </source>
</reference>
<accession>A0A5S5CYG7</accession>
<dbReference type="EMBL" id="VNHX01000029">
    <property type="protein sequence ID" value="TYP88803.1"/>
    <property type="molecule type" value="Genomic_DNA"/>
</dbReference>
<name>A0A5S5CYG7_9SPHI</name>
<protein>
    <submittedName>
        <fullName evidence="3">Ig-like domain-containing protein</fullName>
    </submittedName>
</protein>
<feature type="domain" description="SbsA Ig-like" evidence="2">
    <location>
        <begin position="51"/>
        <end position="150"/>
    </location>
</feature>
<gene>
    <name evidence="3" type="ORF">BC792_1299</name>
</gene>
<keyword evidence="1" id="KW-0732">Signal</keyword>
<evidence type="ECO:0000313" key="3">
    <source>
        <dbReference type="EMBL" id="TYP88803.1"/>
    </source>
</evidence>
<sequence length="566" mass="65477">MTQSSGFNQMASTGLKRASIQYTLFLAFVLLILLTCSHCANVQRPSGGPKDSLPPKLLNESPANFSRNFKDKQIVLTFDEYIKLNNHFKEFSISPDVEDIVDYKIRKKNLVINLPDSLEENTTYTINFGKGLVDYNEGNPVVNYNYVFATGNELDSLSISGRVTNGFTKSFDEKTDKDVKVLLIPTRQDSIFGKRKANIFVNVDTAGNFKFNNLREDTYRIYALKEQNNDRIFNGNDEWIGFLNDSIVLNDDISGIHLEITKAYPKTHRTLERKVEQAGYVLLTFNRPLVEPSVNILHPREINDSKIERYSFYNDTAKIFIENVTLDSVKLELSEMGQVIDTVLIRTNKNAKYERDIKPVLNISNKVDRVRHIRLSSATPLASVDKSKILLYEDSVSKRNFQLQQDSIDRELYHIRYNWRPQRNYELVIQEQAMRGPFDDYNKELKTQFTMDETDNYGNINFTINGLDSARQYIVEMIDEQKEKVFDRRVISANQNVINYKNFPGGKYSLRVIYDDNKNGKWDPADVYARKQAEDIWYLNKTFTIRPNWDQNETITLPAATADNTE</sequence>
<evidence type="ECO:0000259" key="2">
    <source>
        <dbReference type="Pfam" id="PF13205"/>
    </source>
</evidence>
<keyword evidence="4" id="KW-1185">Reference proteome</keyword>
<dbReference type="InterPro" id="IPR032812">
    <property type="entry name" value="SbsA_Ig"/>
</dbReference>
<organism evidence="3 4">
    <name type="scientific">Sphingobacterium allocomposti</name>
    <dbReference type="NCBI Taxonomy" id="415956"/>
    <lineage>
        <taxon>Bacteria</taxon>
        <taxon>Pseudomonadati</taxon>
        <taxon>Bacteroidota</taxon>
        <taxon>Sphingobacteriia</taxon>
        <taxon>Sphingobacteriales</taxon>
        <taxon>Sphingobacteriaceae</taxon>
        <taxon>Sphingobacterium</taxon>
    </lineage>
</organism>